<dbReference type="AlphaFoldDB" id="A0A9Q1KND5"/>
<dbReference type="SUPFAM" id="SSF54928">
    <property type="entry name" value="RNA-binding domain, RBD"/>
    <property type="match status" value="1"/>
</dbReference>
<evidence type="ECO:0000313" key="10">
    <source>
        <dbReference type="EMBL" id="KAJ8445787.1"/>
    </source>
</evidence>
<dbReference type="InterPro" id="IPR003107">
    <property type="entry name" value="HAT"/>
</dbReference>
<reference evidence="10" key="1">
    <citation type="submission" date="2022-04" db="EMBL/GenBank/DDBJ databases">
        <title>Carnegiea gigantea Genome sequencing and assembly v2.</title>
        <authorList>
            <person name="Copetti D."/>
            <person name="Sanderson M.J."/>
            <person name="Burquez A."/>
            <person name="Wojciechowski M.F."/>
        </authorList>
    </citation>
    <scope>NUCLEOTIDE SEQUENCE</scope>
    <source>
        <strain evidence="10">SGP5-SGP5p</strain>
        <tissue evidence="10">Aerial part</tissue>
    </source>
</reference>
<proteinExistence type="predicted"/>
<name>A0A9Q1KND5_9CARY</name>
<dbReference type="Pfam" id="PF00076">
    <property type="entry name" value="RRM_1"/>
    <property type="match status" value="1"/>
</dbReference>
<feature type="compositionally biased region" description="Basic residues" evidence="8">
    <location>
        <begin position="469"/>
        <end position="480"/>
    </location>
</feature>
<feature type="compositionally biased region" description="Basic and acidic residues" evidence="8">
    <location>
        <begin position="489"/>
        <end position="499"/>
    </location>
</feature>
<dbReference type="InterPro" id="IPR035979">
    <property type="entry name" value="RBD_domain_sf"/>
</dbReference>
<dbReference type="PROSITE" id="PS50102">
    <property type="entry name" value="RRM"/>
    <property type="match status" value="1"/>
</dbReference>
<keyword evidence="3" id="KW-0677">Repeat</keyword>
<feature type="domain" description="RRM" evidence="9">
    <location>
        <begin position="553"/>
        <end position="634"/>
    </location>
</feature>
<dbReference type="EMBL" id="JAKOGI010000070">
    <property type="protein sequence ID" value="KAJ8445787.1"/>
    <property type="molecule type" value="Genomic_DNA"/>
</dbReference>
<dbReference type="Pfam" id="PF05391">
    <property type="entry name" value="Lsm_interact"/>
    <property type="match status" value="1"/>
</dbReference>
<keyword evidence="4 7" id="KW-0694">RNA-binding</keyword>
<dbReference type="GO" id="GO:0006397">
    <property type="term" value="P:mRNA processing"/>
    <property type="evidence" value="ECO:0007669"/>
    <property type="project" value="UniProtKB-KW"/>
</dbReference>
<feature type="region of interest" description="Disordered" evidence="8">
    <location>
        <begin position="461"/>
        <end position="536"/>
    </location>
</feature>
<evidence type="ECO:0000313" key="11">
    <source>
        <dbReference type="Proteomes" id="UP001153076"/>
    </source>
</evidence>
<comment type="caution">
    <text evidence="10">The sequence shown here is derived from an EMBL/GenBank/DDBJ whole genome shotgun (WGS) entry which is preliminary data.</text>
</comment>
<keyword evidence="5" id="KW-0508">mRNA splicing</keyword>
<evidence type="ECO:0000256" key="7">
    <source>
        <dbReference type="PROSITE-ProRule" id="PRU00176"/>
    </source>
</evidence>
<dbReference type="OrthoDB" id="360390at2759"/>
<gene>
    <name evidence="10" type="ORF">Cgig2_027868</name>
</gene>
<protein>
    <recommendedName>
        <fullName evidence="9">RRM domain-containing protein</fullName>
    </recommendedName>
</protein>
<evidence type="ECO:0000256" key="4">
    <source>
        <dbReference type="ARBA" id="ARBA00022884"/>
    </source>
</evidence>
<feature type="compositionally biased region" description="Basic and acidic residues" evidence="8">
    <location>
        <begin position="661"/>
        <end position="673"/>
    </location>
</feature>
<evidence type="ECO:0000256" key="1">
    <source>
        <dbReference type="ARBA" id="ARBA00004123"/>
    </source>
</evidence>
<dbReference type="InterPro" id="IPR012677">
    <property type="entry name" value="Nucleotide-bd_a/b_plait_sf"/>
</dbReference>
<evidence type="ECO:0000256" key="3">
    <source>
        <dbReference type="ARBA" id="ARBA00022737"/>
    </source>
</evidence>
<dbReference type="SUPFAM" id="SSF48452">
    <property type="entry name" value="TPR-like"/>
    <property type="match status" value="1"/>
</dbReference>
<dbReference type="SMART" id="SM00386">
    <property type="entry name" value="HAT"/>
    <property type="match status" value="2"/>
</dbReference>
<organism evidence="10 11">
    <name type="scientific">Carnegiea gigantea</name>
    <dbReference type="NCBI Taxonomy" id="171969"/>
    <lineage>
        <taxon>Eukaryota</taxon>
        <taxon>Viridiplantae</taxon>
        <taxon>Streptophyta</taxon>
        <taxon>Embryophyta</taxon>
        <taxon>Tracheophyta</taxon>
        <taxon>Spermatophyta</taxon>
        <taxon>Magnoliopsida</taxon>
        <taxon>eudicotyledons</taxon>
        <taxon>Gunneridae</taxon>
        <taxon>Pentapetalae</taxon>
        <taxon>Caryophyllales</taxon>
        <taxon>Cactineae</taxon>
        <taxon>Cactaceae</taxon>
        <taxon>Cactoideae</taxon>
        <taxon>Echinocereeae</taxon>
        <taxon>Carnegiea</taxon>
    </lineage>
</organism>
<dbReference type="InterPro" id="IPR000504">
    <property type="entry name" value="RRM_dom"/>
</dbReference>
<comment type="subcellular location">
    <subcellularLocation>
        <location evidence="1">Nucleus</location>
    </subcellularLocation>
</comment>
<accession>A0A9Q1KND5</accession>
<dbReference type="Proteomes" id="UP001153076">
    <property type="component" value="Unassembled WGS sequence"/>
</dbReference>
<dbReference type="Gene3D" id="3.30.70.330">
    <property type="match status" value="1"/>
</dbReference>
<feature type="region of interest" description="Disordered" evidence="8">
    <location>
        <begin position="151"/>
        <end position="176"/>
    </location>
</feature>
<feature type="compositionally biased region" description="Basic and acidic residues" evidence="8">
    <location>
        <begin position="520"/>
        <end position="536"/>
    </location>
</feature>
<evidence type="ECO:0000256" key="6">
    <source>
        <dbReference type="ARBA" id="ARBA00023242"/>
    </source>
</evidence>
<feature type="region of interest" description="Disordered" evidence="8">
    <location>
        <begin position="634"/>
        <end position="737"/>
    </location>
</feature>
<feature type="compositionally biased region" description="Basic and acidic residues" evidence="8">
    <location>
        <begin position="714"/>
        <end position="731"/>
    </location>
</feature>
<keyword evidence="2" id="KW-0507">mRNA processing</keyword>
<keyword evidence="11" id="KW-1185">Reference proteome</keyword>
<sequence>MNRKDSGETSAAGKFAGDRKPPPKLAGGDRKFRRTQPLDCQRPEASPYAQKLENPEEPVETNKLTTGEGAAGGSRRPKVHRTSGNPPMTTPGTRTSPVSSWDRDLSLDTEKRETGGWGRGVEVASGWPIDDWRRWYDGDKGVARLWWPARERNGRGGSASGRRSCESVFQREEPAEGSRHDPVVLGTLCQGLKAQSLRFARAFDLQANRRWFRVSRRVKHAIEGRFPKILDPVLVDRRCRLRVGGRWWPTGLGGGVEVLWCATRVFSLCTAPAESIDYFSARLKGTDALVHLHAYWARLELSLAKDIVAARGVWESLLKICGSMLEAWKGYIAMEIENGNLNEARSIYRRCYTKRFPGTGSEDLCQSWLRFEREFGTLEDYDHAVQKVMGGKLKWFVTFSVGDARKIEVVCDIFSGQDTRQFLSMSIAAQSKADEVSLEVSPRLEELHMFSLQQESKAVAISGEAKEHSSKKKSREKRKPSSNLYEDQTPPKRQKETRQSFKKGSKKDDDKEQGVSGTNKTEETEANFDKQENSHLKLEKDSINEKAKYTDQCTAFISNLSLNLIVQANYERLRNFFSDVGGVQSIRILKDKYTGKPRGLAYVDFCDDAHLEAAVAKNKEFLLGKKLSIARSDPALSKKRGSGGRHNADEEGGKNLPGDPARPKRNDSAELTRDSAAQSSSKSCERDGIQLKGKNTFALPRNVRPLGWTANKPKAVESGEDEKPKSNDEFRQMLLKK</sequence>
<feature type="compositionally biased region" description="Polar residues" evidence="8">
    <location>
        <begin position="82"/>
        <end position="99"/>
    </location>
</feature>
<dbReference type="InterPro" id="IPR011990">
    <property type="entry name" value="TPR-like_helical_dom_sf"/>
</dbReference>
<evidence type="ECO:0000256" key="2">
    <source>
        <dbReference type="ARBA" id="ARBA00022664"/>
    </source>
</evidence>
<dbReference type="InterPro" id="IPR008669">
    <property type="entry name" value="LSM_interact"/>
</dbReference>
<evidence type="ECO:0000256" key="8">
    <source>
        <dbReference type="SAM" id="MobiDB-lite"/>
    </source>
</evidence>
<dbReference type="PANTHER" id="PTHR17204">
    <property type="entry name" value="PRE-MRNA PROCESSING PROTEIN PRP39-RELATED"/>
    <property type="match status" value="1"/>
</dbReference>
<evidence type="ECO:0000256" key="5">
    <source>
        <dbReference type="ARBA" id="ARBA00023187"/>
    </source>
</evidence>
<dbReference type="SMART" id="SM00360">
    <property type="entry name" value="RRM"/>
    <property type="match status" value="1"/>
</dbReference>
<dbReference type="GO" id="GO:0003723">
    <property type="term" value="F:RNA binding"/>
    <property type="evidence" value="ECO:0007669"/>
    <property type="project" value="UniProtKB-UniRule"/>
</dbReference>
<dbReference type="GO" id="GO:0008380">
    <property type="term" value="P:RNA splicing"/>
    <property type="evidence" value="ECO:0007669"/>
    <property type="project" value="UniProtKB-KW"/>
</dbReference>
<evidence type="ECO:0000259" key="9">
    <source>
        <dbReference type="PROSITE" id="PS50102"/>
    </source>
</evidence>
<dbReference type="GO" id="GO:0005634">
    <property type="term" value="C:nucleus"/>
    <property type="evidence" value="ECO:0007669"/>
    <property type="project" value="UniProtKB-SubCell"/>
</dbReference>
<keyword evidence="6" id="KW-0539">Nucleus</keyword>
<feature type="compositionally biased region" description="Basic and acidic residues" evidence="8">
    <location>
        <begin position="163"/>
        <end position="176"/>
    </location>
</feature>
<feature type="region of interest" description="Disordered" evidence="8">
    <location>
        <begin position="1"/>
        <end position="103"/>
    </location>
</feature>
<dbReference type="PANTHER" id="PTHR17204:SF25">
    <property type="entry name" value="RRM DOMAIN-CONTAINING PROTEIN"/>
    <property type="match status" value="1"/>
</dbReference>
<dbReference type="Gene3D" id="1.25.40.10">
    <property type="entry name" value="Tetratricopeptide repeat domain"/>
    <property type="match status" value="1"/>
</dbReference>